<evidence type="ECO:0000259" key="1">
    <source>
        <dbReference type="Pfam" id="PF02317"/>
    </source>
</evidence>
<dbReference type="Gene3D" id="1.10.1040.10">
    <property type="entry name" value="N-(1-d-carboxylethyl)-l-norvaline Dehydrogenase, domain 2"/>
    <property type="match status" value="1"/>
</dbReference>
<organism evidence="2">
    <name type="scientific">bioreactor metagenome</name>
    <dbReference type="NCBI Taxonomy" id="1076179"/>
    <lineage>
        <taxon>unclassified sequences</taxon>
        <taxon>metagenomes</taxon>
        <taxon>ecological metagenomes</taxon>
    </lineage>
</organism>
<dbReference type="SUPFAM" id="SSF48179">
    <property type="entry name" value="6-phosphogluconate dehydrogenase C-terminal domain-like"/>
    <property type="match status" value="1"/>
</dbReference>
<dbReference type="InterPro" id="IPR013328">
    <property type="entry name" value="6PGD_dom2"/>
</dbReference>
<protein>
    <recommendedName>
        <fullName evidence="1">Opine dehydrogenase domain-containing protein</fullName>
    </recommendedName>
</protein>
<dbReference type="Pfam" id="PF02317">
    <property type="entry name" value="Octopine_DH"/>
    <property type="match status" value="1"/>
</dbReference>
<sequence length="106" mass="11813">MPDGFDWKQLYAAGHGSISLTPICGPNSIHDRYLTEDAPFGLVPWTEIGKILGVPMPTTNSCIDIYNIIHETDWRQKGLTAKDMGIENMSKDELITYVRTGKSTNN</sequence>
<gene>
    <name evidence="2" type="ORF">SDC9_202600</name>
</gene>
<dbReference type="AlphaFoldDB" id="A0A645IU36"/>
<evidence type="ECO:0000313" key="2">
    <source>
        <dbReference type="EMBL" id="MPN54921.1"/>
    </source>
</evidence>
<comment type="caution">
    <text evidence="2">The sequence shown here is derived from an EMBL/GenBank/DDBJ whole genome shotgun (WGS) entry which is preliminary data.</text>
</comment>
<dbReference type="InterPro" id="IPR003421">
    <property type="entry name" value="Opine_DH"/>
</dbReference>
<name>A0A645IU36_9ZZZZ</name>
<reference evidence="2" key="1">
    <citation type="submission" date="2019-08" db="EMBL/GenBank/DDBJ databases">
        <authorList>
            <person name="Kucharzyk K."/>
            <person name="Murdoch R.W."/>
            <person name="Higgins S."/>
            <person name="Loffler F."/>
        </authorList>
    </citation>
    <scope>NUCLEOTIDE SEQUENCE</scope>
</reference>
<dbReference type="InterPro" id="IPR008927">
    <property type="entry name" value="6-PGluconate_DH-like_C_sf"/>
</dbReference>
<proteinExistence type="predicted"/>
<feature type="domain" description="Opine dehydrogenase" evidence="1">
    <location>
        <begin position="6"/>
        <end position="69"/>
    </location>
</feature>
<dbReference type="EMBL" id="VSSQ01123617">
    <property type="protein sequence ID" value="MPN54921.1"/>
    <property type="molecule type" value="Genomic_DNA"/>
</dbReference>
<dbReference type="GO" id="GO:0016491">
    <property type="term" value="F:oxidoreductase activity"/>
    <property type="evidence" value="ECO:0007669"/>
    <property type="project" value="InterPro"/>
</dbReference>
<accession>A0A645IU36</accession>